<dbReference type="HOGENOM" id="CLU_3086287_0_0_6"/>
<reference evidence="1" key="1">
    <citation type="submission" date="2013-07" db="EMBL/GenBank/DDBJ databases">
        <title>Sub-species coevolution in mutualistic symbiosis.</title>
        <authorList>
            <person name="Murfin K."/>
            <person name="Klassen J."/>
            <person name="Lee M."/>
            <person name="Forst S."/>
            <person name="Stock P."/>
            <person name="Goodrich-Blair H."/>
        </authorList>
    </citation>
    <scope>NUCLEOTIDE SEQUENCE [LARGE SCALE GENOMIC DNA]</scope>
    <source>
        <strain evidence="1">Puntauvense</strain>
    </source>
</reference>
<organism evidence="1 2">
    <name type="scientific">Xenorhabdus bovienii str. puntauvense</name>
    <dbReference type="NCBI Taxonomy" id="1398201"/>
    <lineage>
        <taxon>Bacteria</taxon>
        <taxon>Pseudomonadati</taxon>
        <taxon>Pseudomonadota</taxon>
        <taxon>Gammaproteobacteria</taxon>
        <taxon>Enterobacterales</taxon>
        <taxon>Morganellaceae</taxon>
        <taxon>Xenorhabdus</taxon>
    </lineage>
</organism>
<evidence type="ECO:0000313" key="1">
    <source>
        <dbReference type="EMBL" id="CDG97008.1"/>
    </source>
</evidence>
<dbReference type="Proteomes" id="UP000028511">
    <property type="component" value="Unassembled WGS sequence"/>
</dbReference>
<sequence>MYLIYQQAMIYRNIHHGVNHNDKTRHKYNKKCIGNLSSPIYNRVFQYVSGQRYLDR</sequence>
<protein>
    <submittedName>
        <fullName evidence="1">Uncharacterized protein</fullName>
    </submittedName>
</protein>
<comment type="caution">
    <text evidence="1">The sequence shown here is derived from an EMBL/GenBank/DDBJ whole genome shotgun (WGS) entry which is preliminary data.</text>
</comment>
<name>A0A077NF64_XENBV</name>
<accession>A0A077NF64</accession>
<gene>
    <name evidence="1" type="ORF">XBP1_2430002</name>
</gene>
<evidence type="ECO:0000313" key="2">
    <source>
        <dbReference type="Proteomes" id="UP000028511"/>
    </source>
</evidence>
<dbReference type="AlphaFoldDB" id="A0A077NF64"/>
<dbReference type="EMBL" id="CBSW010000161">
    <property type="protein sequence ID" value="CDG97008.1"/>
    <property type="molecule type" value="Genomic_DNA"/>
</dbReference>
<proteinExistence type="predicted"/>